<dbReference type="PROSITE" id="PS50808">
    <property type="entry name" value="ZF_BED"/>
    <property type="match status" value="1"/>
</dbReference>
<gene>
    <name evidence="7" type="ORF">E2C01_033173</name>
</gene>
<proteinExistence type="predicted"/>
<dbReference type="OrthoDB" id="6380494at2759"/>
<dbReference type="InterPro" id="IPR003656">
    <property type="entry name" value="Znf_BED"/>
</dbReference>
<dbReference type="GO" id="GO:0008270">
    <property type="term" value="F:zinc ion binding"/>
    <property type="evidence" value="ECO:0007669"/>
    <property type="project" value="UniProtKB-KW"/>
</dbReference>
<feature type="region of interest" description="Disordered" evidence="5">
    <location>
        <begin position="20"/>
        <end position="49"/>
    </location>
</feature>
<dbReference type="AlphaFoldDB" id="A0A5B7F3A7"/>
<keyword evidence="8" id="KW-1185">Reference proteome</keyword>
<organism evidence="7 8">
    <name type="scientific">Portunus trituberculatus</name>
    <name type="common">Swimming crab</name>
    <name type="synonym">Neptunus trituberculatus</name>
    <dbReference type="NCBI Taxonomy" id="210409"/>
    <lineage>
        <taxon>Eukaryota</taxon>
        <taxon>Metazoa</taxon>
        <taxon>Ecdysozoa</taxon>
        <taxon>Arthropoda</taxon>
        <taxon>Crustacea</taxon>
        <taxon>Multicrustacea</taxon>
        <taxon>Malacostraca</taxon>
        <taxon>Eumalacostraca</taxon>
        <taxon>Eucarida</taxon>
        <taxon>Decapoda</taxon>
        <taxon>Pleocyemata</taxon>
        <taxon>Brachyura</taxon>
        <taxon>Eubrachyura</taxon>
        <taxon>Portunoidea</taxon>
        <taxon>Portunidae</taxon>
        <taxon>Portuninae</taxon>
        <taxon>Portunus</taxon>
    </lineage>
</organism>
<evidence type="ECO:0000313" key="8">
    <source>
        <dbReference type="Proteomes" id="UP000324222"/>
    </source>
</evidence>
<accession>A0A5B7F3A7</accession>
<reference evidence="7 8" key="1">
    <citation type="submission" date="2019-05" db="EMBL/GenBank/DDBJ databases">
        <title>Another draft genome of Portunus trituberculatus and its Hox gene families provides insights of decapod evolution.</title>
        <authorList>
            <person name="Jeong J.-H."/>
            <person name="Song I."/>
            <person name="Kim S."/>
            <person name="Choi T."/>
            <person name="Kim D."/>
            <person name="Ryu S."/>
            <person name="Kim W."/>
        </authorList>
    </citation>
    <scope>NUCLEOTIDE SEQUENCE [LARGE SCALE GENOMIC DNA]</scope>
    <source>
        <tissue evidence="7">Muscle</tissue>
    </source>
</reference>
<dbReference type="EMBL" id="VSRR010004426">
    <property type="protein sequence ID" value="MPC39628.1"/>
    <property type="molecule type" value="Genomic_DNA"/>
</dbReference>
<evidence type="ECO:0000256" key="4">
    <source>
        <dbReference type="PROSITE-ProRule" id="PRU00027"/>
    </source>
</evidence>
<evidence type="ECO:0000256" key="3">
    <source>
        <dbReference type="ARBA" id="ARBA00022833"/>
    </source>
</evidence>
<evidence type="ECO:0000256" key="5">
    <source>
        <dbReference type="SAM" id="MobiDB-lite"/>
    </source>
</evidence>
<protein>
    <recommendedName>
        <fullName evidence="6">BED-type domain-containing protein</fullName>
    </recommendedName>
</protein>
<keyword evidence="1" id="KW-0479">Metal-binding</keyword>
<evidence type="ECO:0000256" key="2">
    <source>
        <dbReference type="ARBA" id="ARBA00022771"/>
    </source>
</evidence>
<sequence length="138" mass="15527">MNVEYMQVLYGVEEPYDVQPAVKAEQSDPKSTKKRIRSTTPRERKGVGTPGRRCVSAAWKYFTSITPREAKCMLCKKTIKVAGGTSNLRSHLKKWHNSVFTQLDKASKPDKTDDITIFIGLATPVSYMPLECSTLEVK</sequence>
<evidence type="ECO:0000256" key="1">
    <source>
        <dbReference type="ARBA" id="ARBA00022723"/>
    </source>
</evidence>
<name>A0A5B7F3A7_PORTR</name>
<dbReference type="SMART" id="SM00614">
    <property type="entry name" value="ZnF_BED"/>
    <property type="match status" value="1"/>
</dbReference>
<keyword evidence="2 4" id="KW-0863">Zinc-finger</keyword>
<keyword evidence="3" id="KW-0862">Zinc</keyword>
<dbReference type="GO" id="GO:0003677">
    <property type="term" value="F:DNA binding"/>
    <property type="evidence" value="ECO:0007669"/>
    <property type="project" value="InterPro"/>
</dbReference>
<feature type="domain" description="BED-type" evidence="6">
    <location>
        <begin position="53"/>
        <end position="103"/>
    </location>
</feature>
<dbReference type="SUPFAM" id="SSF57667">
    <property type="entry name" value="beta-beta-alpha zinc fingers"/>
    <property type="match status" value="1"/>
</dbReference>
<dbReference type="Pfam" id="PF02892">
    <property type="entry name" value="zf-BED"/>
    <property type="match status" value="1"/>
</dbReference>
<dbReference type="Proteomes" id="UP000324222">
    <property type="component" value="Unassembled WGS sequence"/>
</dbReference>
<evidence type="ECO:0000259" key="6">
    <source>
        <dbReference type="PROSITE" id="PS50808"/>
    </source>
</evidence>
<comment type="caution">
    <text evidence="7">The sequence shown here is derived from an EMBL/GenBank/DDBJ whole genome shotgun (WGS) entry which is preliminary data.</text>
</comment>
<evidence type="ECO:0000313" key="7">
    <source>
        <dbReference type="EMBL" id="MPC39628.1"/>
    </source>
</evidence>
<dbReference type="InterPro" id="IPR036236">
    <property type="entry name" value="Znf_C2H2_sf"/>
</dbReference>